<evidence type="ECO:0000259" key="2">
    <source>
        <dbReference type="Pfam" id="PF01464"/>
    </source>
</evidence>
<dbReference type="CDD" id="cd16892">
    <property type="entry name" value="LT_VirB1-like"/>
    <property type="match status" value="1"/>
</dbReference>
<dbReference type="InterPro" id="IPR008258">
    <property type="entry name" value="Transglycosylase_SLT_dom_1"/>
</dbReference>
<dbReference type="Gene3D" id="1.10.530.10">
    <property type="match status" value="1"/>
</dbReference>
<dbReference type="AlphaFoldDB" id="A0A366G4I4"/>
<feature type="compositionally biased region" description="Acidic residues" evidence="1">
    <location>
        <begin position="248"/>
        <end position="263"/>
    </location>
</feature>
<name>A0A366G4I4_9GAMM</name>
<evidence type="ECO:0000313" key="4">
    <source>
        <dbReference type="Proteomes" id="UP000252995"/>
    </source>
</evidence>
<dbReference type="SUPFAM" id="SSF53955">
    <property type="entry name" value="Lysozyme-like"/>
    <property type="match status" value="1"/>
</dbReference>
<evidence type="ECO:0000313" key="3">
    <source>
        <dbReference type="EMBL" id="RBP21711.1"/>
    </source>
</evidence>
<accession>A0A366G4I4</accession>
<dbReference type="InterPro" id="IPR023346">
    <property type="entry name" value="Lysozyme-like_dom_sf"/>
</dbReference>
<protein>
    <submittedName>
        <fullName evidence="3">Type IV secretion system protein VirB1</fullName>
    </submittedName>
</protein>
<reference evidence="3 4" key="1">
    <citation type="submission" date="2018-06" db="EMBL/GenBank/DDBJ databases">
        <title>Freshwater and sediment microbial communities from various areas in North America, analyzing microbe dynamics in response to fracking.</title>
        <authorList>
            <person name="Lamendella R."/>
        </authorList>
    </citation>
    <scope>NUCLEOTIDE SEQUENCE [LARGE SCALE GENOMIC DNA]</scope>
    <source>
        <strain evidence="3 4">114J</strain>
    </source>
</reference>
<feature type="region of interest" description="Disordered" evidence="1">
    <location>
        <begin position="161"/>
        <end position="222"/>
    </location>
</feature>
<organism evidence="3 4">
    <name type="scientific">Marinobacter pelagius</name>
    <dbReference type="NCBI Taxonomy" id="379482"/>
    <lineage>
        <taxon>Bacteria</taxon>
        <taxon>Pseudomonadati</taxon>
        <taxon>Pseudomonadota</taxon>
        <taxon>Gammaproteobacteria</taxon>
        <taxon>Pseudomonadales</taxon>
        <taxon>Marinobacteraceae</taxon>
        <taxon>Marinobacter</taxon>
    </lineage>
</organism>
<feature type="compositionally biased region" description="Basic and acidic residues" evidence="1">
    <location>
        <begin position="203"/>
        <end position="218"/>
    </location>
</feature>
<sequence>MIELIAICAPDVAPQTVQEIIRVESSGNPLAINVNRLPGQERAPRPPIPETPEQAARIALQYIEAGHTVDMGLMQINSANLEWLGIEQDSLQALFTPCANIQAGATILSESYERAVQEFGQGESALQAALSAYNTGNFSSGFSNGYVARYYGQNPAATATLAGQPGTPASANEAMRSPTGISWTPPEGYYPSSTPTSEEGNDMENREDQDQSPSREELDAIDTTEVKANFMDAVPGISIEFEPDEADEMGAFEEDALSLEDAMEASTDPREAE</sequence>
<evidence type="ECO:0000256" key="1">
    <source>
        <dbReference type="SAM" id="MobiDB-lite"/>
    </source>
</evidence>
<dbReference type="Proteomes" id="UP000252995">
    <property type="component" value="Unassembled WGS sequence"/>
</dbReference>
<comment type="caution">
    <text evidence="3">The sequence shown here is derived from an EMBL/GenBank/DDBJ whole genome shotgun (WGS) entry which is preliminary data.</text>
</comment>
<feature type="domain" description="Transglycosylase SLT" evidence="2">
    <location>
        <begin position="7"/>
        <end position="141"/>
    </location>
</feature>
<dbReference type="Pfam" id="PF01464">
    <property type="entry name" value="SLT"/>
    <property type="match status" value="1"/>
</dbReference>
<feature type="region of interest" description="Disordered" evidence="1">
    <location>
        <begin position="248"/>
        <end position="273"/>
    </location>
</feature>
<gene>
    <name evidence="3" type="ORF">DET50_1302</name>
</gene>
<proteinExistence type="predicted"/>
<dbReference type="EMBL" id="QNRO01000030">
    <property type="protein sequence ID" value="RBP21711.1"/>
    <property type="molecule type" value="Genomic_DNA"/>
</dbReference>